<dbReference type="InterPro" id="IPR024752">
    <property type="entry name" value="Myb/SANT-like_dom"/>
</dbReference>
<organism evidence="3 4">
    <name type="scientific">Acacia crassicarpa</name>
    <name type="common">northern wattle</name>
    <dbReference type="NCBI Taxonomy" id="499986"/>
    <lineage>
        <taxon>Eukaryota</taxon>
        <taxon>Viridiplantae</taxon>
        <taxon>Streptophyta</taxon>
        <taxon>Embryophyta</taxon>
        <taxon>Tracheophyta</taxon>
        <taxon>Spermatophyta</taxon>
        <taxon>Magnoliopsida</taxon>
        <taxon>eudicotyledons</taxon>
        <taxon>Gunneridae</taxon>
        <taxon>Pentapetalae</taxon>
        <taxon>rosids</taxon>
        <taxon>fabids</taxon>
        <taxon>Fabales</taxon>
        <taxon>Fabaceae</taxon>
        <taxon>Caesalpinioideae</taxon>
        <taxon>mimosoid clade</taxon>
        <taxon>Acacieae</taxon>
        <taxon>Acacia</taxon>
    </lineage>
</organism>
<evidence type="ECO:0000313" key="4">
    <source>
        <dbReference type="Proteomes" id="UP001293593"/>
    </source>
</evidence>
<name>A0AAE1JVA0_9FABA</name>
<dbReference type="Proteomes" id="UP001293593">
    <property type="component" value="Unassembled WGS sequence"/>
</dbReference>
<reference evidence="3" key="1">
    <citation type="submission" date="2023-10" db="EMBL/GenBank/DDBJ databases">
        <title>Chromosome-level genome of the transformable northern wattle, Acacia crassicarpa.</title>
        <authorList>
            <person name="Massaro I."/>
            <person name="Sinha N.R."/>
            <person name="Poethig S."/>
            <person name="Leichty A.R."/>
        </authorList>
    </citation>
    <scope>NUCLEOTIDE SEQUENCE</scope>
    <source>
        <strain evidence="3">Acra3RX</strain>
        <tissue evidence="3">Leaf</tissue>
    </source>
</reference>
<dbReference type="PANTHER" id="PTHR31704">
    <property type="entry name" value="MYB/SANT-LIKE DNA-BINDING DOMAIN PROTEIN-RELATED"/>
    <property type="match status" value="1"/>
</dbReference>
<sequence length="337" mass="38473">MSEKVSWDQKNTKVLIDLCIVQVQKGRRKTTSFNEDAWKEIVKNFVINTSKIYDKNQLKNKFQSLRGQWQCWNRLLGETGVGWDYTKKTILADDDWWEKKIAEDSGYEKFRHEGMQFKEELAQLFSSTVAAGQYKWAPSSNKLPTYFAHKCDLDGGSGGIDEGLGATTGLSADINAFNLTSHARRSGANPNKGKGKASSNQDKTSSDYRTISSLRVRKSGDGTKKKTSVSSNIVDVLNRIADTNDIEVQRLEKMASHEDDISVTRVLDHLQQVEEVMADPLFYRQCVHLLMHNRPVREAYNLFKGRREELVAMLRWECAPDRPAKSERPLVVYSRKR</sequence>
<proteinExistence type="predicted"/>
<comment type="caution">
    <text evidence="3">The sequence shown here is derived from an EMBL/GenBank/DDBJ whole genome shotgun (WGS) entry which is preliminary data.</text>
</comment>
<dbReference type="Pfam" id="PF12776">
    <property type="entry name" value="Myb_DNA-bind_3"/>
    <property type="match status" value="1"/>
</dbReference>
<dbReference type="EMBL" id="JAWXYG010000004">
    <property type="protein sequence ID" value="KAK4276273.1"/>
    <property type="molecule type" value="Genomic_DNA"/>
</dbReference>
<feature type="domain" description="Myb/SANT-like" evidence="2">
    <location>
        <begin position="6"/>
        <end position="99"/>
    </location>
</feature>
<evidence type="ECO:0000256" key="1">
    <source>
        <dbReference type="SAM" id="MobiDB-lite"/>
    </source>
</evidence>
<keyword evidence="4" id="KW-1185">Reference proteome</keyword>
<evidence type="ECO:0000313" key="3">
    <source>
        <dbReference type="EMBL" id="KAK4276273.1"/>
    </source>
</evidence>
<protein>
    <recommendedName>
        <fullName evidence="2">Myb/SANT-like domain-containing protein</fullName>
    </recommendedName>
</protein>
<evidence type="ECO:0000259" key="2">
    <source>
        <dbReference type="Pfam" id="PF12776"/>
    </source>
</evidence>
<dbReference type="PANTHER" id="PTHR31704:SF49">
    <property type="entry name" value="MYB_SANT-LIKE DOMAIN-CONTAINING PROTEIN"/>
    <property type="match status" value="1"/>
</dbReference>
<gene>
    <name evidence="3" type="ORF">QN277_019240</name>
</gene>
<dbReference type="AlphaFoldDB" id="A0AAE1JVA0"/>
<feature type="compositionally biased region" description="Polar residues" evidence="1">
    <location>
        <begin position="197"/>
        <end position="213"/>
    </location>
</feature>
<feature type="region of interest" description="Disordered" evidence="1">
    <location>
        <begin position="181"/>
        <end position="228"/>
    </location>
</feature>
<accession>A0AAE1JVA0</accession>